<accession>A0ACC0N476</accession>
<name>A0ACC0N476_RHOML</name>
<comment type="caution">
    <text evidence="1">The sequence shown here is derived from an EMBL/GenBank/DDBJ whole genome shotgun (WGS) entry which is preliminary data.</text>
</comment>
<evidence type="ECO:0000313" key="1">
    <source>
        <dbReference type="EMBL" id="KAI8548066.1"/>
    </source>
</evidence>
<dbReference type="Proteomes" id="UP001062846">
    <property type="component" value="Chromosome 7"/>
</dbReference>
<organism evidence="1 2">
    <name type="scientific">Rhododendron molle</name>
    <name type="common">Chinese azalea</name>
    <name type="synonym">Azalea mollis</name>
    <dbReference type="NCBI Taxonomy" id="49168"/>
    <lineage>
        <taxon>Eukaryota</taxon>
        <taxon>Viridiplantae</taxon>
        <taxon>Streptophyta</taxon>
        <taxon>Embryophyta</taxon>
        <taxon>Tracheophyta</taxon>
        <taxon>Spermatophyta</taxon>
        <taxon>Magnoliopsida</taxon>
        <taxon>eudicotyledons</taxon>
        <taxon>Gunneridae</taxon>
        <taxon>Pentapetalae</taxon>
        <taxon>asterids</taxon>
        <taxon>Ericales</taxon>
        <taxon>Ericaceae</taxon>
        <taxon>Ericoideae</taxon>
        <taxon>Rhodoreae</taxon>
        <taxon>Rhododendron</taxon>
    </lineage>
</organism>
<proteinExistence type="predicted"/>
<keyword evidence="2" id="KW-1185">Reference proteome</keyword>
<gene>
    <name evidence="1" type="ORF">RHMOL_Rhmol07G0243500</name>
</gene>
<protein>
    <submittedName>
        <fullName evidence="1">Uncharacterized protein</fullName>
    </submittedName>
</protein>
<reference evidence="1" key="1">
    <citation type="submission" date="2022-02" db="EMBL/GenBank/DDBJ databases">
        <title>Plant Genome Project.</title>
        <authorList>
            <person name="Zhang R.-G."/>
        </authorList>
    </citation>
    <scope>NUCLEOTIDE SEQUENCE</scope>
    <source>
        <strain evidence="1">AT1</strain>
    </source>
</reference>
<evidence type="ECO:0000313" key="2">
    <source>
        <dbReference type="Proteomes" id="UP001062846"/>
    </source>
</evidence>
<dbReference type="EMBL" id="CM046394">
    <property type="protein sequence ID" value="KAI8548066.1"/>
    <property type="molecule type" value="Genomic_DNA"/>
</dbReference>
<sequence length="149" mass="17804">MTVLPRDEARYRLDKYPRWAKNFILNDNDWGVFQRCIVREKFCEKRDYQGGCCSLPIYCGYQETNKTWIVPKSGLHYQDDTNCAQWSNDYDKLCYNCDTCKSYYLYKFTDKWVLRGFGICFTFFVWIGCYDCTVGAGNAKNDRRREQIV</sequence>